<proteinExistence type="predicted"/>
<organism evidence="1 2">
    <name type="scientific">Russula earlei</name>
    <dbReference type="NCBI Taxonomy" id="71964"/>
    <lineage>
        <taxon>Eukaryota</taxon>
        <taxon>Fungi</taxon>
        <taxon>Dikarya</taxon>
        <taxon>Basidiomycota</taxon>
        <taxon>Agaricomycotina</taxon>
        <taxon>Agaricomycetes</taxon>
        <taxon>Russulales</taxon>
        <taxon>Russulaceae</taxon>
        <taxon>Russula</taxon>
    </lineage>
</organism>
<accession>A0ACC0TVB9</accession>
<reference evidence="1" key="1">
    <citation type="submission" date="2021-03" db="EMBL/GenBank/DDBJ databases">
        <title>Evolutionary priming and transition to the ectomycorrhizal habit in an iconic lineage of mushroom-forming fungi: is preadaptation a requirement?</title>
        <authorList>
            <consortium name="DOE Joint Genome Institute"/>
            <person name="Looney B.P."/>
            <person name="Miyauchi S."/>
            <person name="Morin E."/>
            <person name="Drula E."/>
            <person name="Courty P.E."/>
            <person name="Chicoki N."/>
            <person name="Fauchery L."/>
            <person name="Kohler A."/>
            <person name="Kuo A."/>
            <person name="LaButti K."/>
            <person name="Pangilinan J."/>
            <person name="Lipzen A."/>
            <person name="Riley R."/>
            <person name="Andreopoulos W."/>
            <person name="He G."/>
            <person name="Johnson J."/>
            <person name="Barry K.W."/>
            <person name="Grigoriev I.V."/>
            <person name="Nagy L."/>
            <person name="Hibbett D."/>
            <person name="Henrissat B."/>
            <person name="Matheny P.B."/>
            <person name="Labbe J."/>
            <person name="Martin A.F."/>
        </authorList>
    </citation>
    <scope>NUCLEOTIDE SEQUENCE</scope>
    <source>
        <strain evidence="1">BPL698</strain>
    </source>
</reference>
<evidence type="ECO:0000313" key="1">
    <source>
        <dbReference type="EMBL" id="KAI9446883.1"/>
    </source>
</evidence>
<dbReference type="EMBL" id="JAGFNK010000630">
    <property type="protein sequence ID" value="KAI9446883.1"/>
    <property type="molecule type" value="Genomic_DNA"/>
</dbReference>
<gene>
    <name evidence="1" type="ORF">F5148DRAFT_1153632</name>
</gene>
<sequence length="272" mass="30373">MAFFRWFYVKNVCCETDPFMVIAVCCYVTTTTEESPVHIKNIISKIRIVPHVQPYIEVYGIKNCPSDNLKLESQKWHTQSSLKLERSGSVSTTAHDTGAPAREDSSSGKGPYKQHGTFIDDDMYRSKLCLLYPPHMITITVIYLTLVLNDKTHDVIQAQSVAHAPPPRRSLCTNIGSVHQKPALVLQQDFVGFIEILSLYTLWERYSNAAPESGLSISATSGVSARDDVVTLAFLTQLLLRMREAHLAYLAHPVSSQPMATNMRLGRTQAMG</sequence>
<protein>
    <submittedName>
        <fullName evidence="1">Cyclin-like protein</fullName>
    </submittedName>
</protein>
<dbReference type="Proteomes" id="UP001207468">
    <property type="component" value="Unassembled WGS sequence"/>
</dbReference>
<comment type="caution">
    <text evidence="1">The sequence shown here is derived from an EMBL/GenBank/DDBJ whole genome shotgun (WGS) entry which is preliminary data.</text>
</comment>
<evidence type="ECO:0000313" key="2">
    <source>
        <dbReference type="Proteomes" id="UP001207468"/>
    </source>
</evidence>
<keyword evidence="2" id="KW-1185">Reference proteome</keyword>
<name>A0ACC0TVB9_9AGAM</name>